<dbReference type="KEGG" id="dea:FPZ08_06945"/>
<name>A0A5B8LQI6_9HYPH</name>
<protein>
    <recommendedName>
        <fullName evidence="3">VCBS repeat-containing protein</fullName>
    </recommendedName>
</protein>
<dbReference type="RefSeq" id="WP_146289295.1">
    <property type="nucleotide sequence ID" value="NZ_CP042304.1"/>
</dbReference>
<reference evidence="1 2" key="1">
    <citation type="submission" date="2019-07" db="EMBL/GenBank/DDBJ databases">
        <title>Full genome sequence of Devosia sp. Gsoil 520.</title>
        <authorList>
            <person name="Im W.-T."/>
        </authorList>
    </citation>
    <scope>NUCLEOTIDE SEQUENCE [LARGE SCALE GENOMIC DNA]</scope>
    <source>
        <strain evidence="1 2">Gsoil 520</strain>
    </source>
</reference>
<dbReference type="AlphaFoldDB" id="A0A5B8LQI6"/>
<dbReference type="Proteomes" id="UP000315364">
    <property type="component" value="Chromosome"/>
</dbReference>
<evidence type="ECO:0008006" key="3">
    <source>
        <dbReference type="Google" id="ProtNLM"/>
    </source>
</evidence>
<gene>
    <name evidence="1" type="ORF">FPZ08_06945</name>
</gene>
<sequence length="512" mass="54554">MKISVVKVVGLSVLVVLSAFLGALGYRAWRPHQQVVAAPVPAPVVAPPDDATISIQRERDWYRYFYSYYGSMERYRQTGHVDQRSRVYADAIGEFYEIDDVSELALCPAPSDSLVTSQAIYFGARVAFLSQRSGGPIMYSMSYLGSADWIHGEEPFDAFWPVTSGSQELSAADNAGLAATVLSAHGSSAFNRGDLQYFAPISFNVADANGDGDDDFWLGGRLVLSGPDGYALDENEDLASKEVSFLDQGSATWALVANRDNIDVFDPGSIGSGPVASIPLEAPLSTTRSFTVMPVQGGTMFLAVTDGSVDVYNLSTGWAADRVASLTGFQTGELFAGAFGDFTGDDVIDFWLSESRWKNDEGEIVGRLMLIDGAAIASAGKVDVQDLARTTLLGSTRYSDYDGISATLSPKAGDLDGDGTLDLSFTGHRHMSEAGALFVLPGTALKAGAMSVTDPSIIKIVGQPVSQLAPYYNHMDLGGHIIVAADNDLCSGLNAGAIYDVTIPESPRMADR</sequence>
<evidence type="ECO:0000313" key="2">
    <source>
        <dbReference type="Proteomes" id="UP000315364"/>
    </source>
</evidence>
<dbReference type="Gene3D" id="2.130.10.130">
    <property type="entry name" value="Integrin alpha, N-terminal"/>
    <property type="match status" value="1"/>
</dbReference>
<accession>A0A5B8LQI6</accession>
<organism evidence="1 2">
    <name type="scientific">Devosia ginsengisoli</name>
    <dbReference type="NCBI Taxonomy" id="400770"/>
    <lineage>
        <taxon>Bacteria</taxon>
        <taxon>Pseudomonadati</taxon>
        <taxon>Pseudomonadota</taxon>
        <taxon>Alphaproteobacteria</taxon>
        <taxon>Hyphomicrobiales</taxon>
        <taxon>Devosiaceae</taxon>
        <taxon>Devosia</taxon>
    </lineage>
</organism>
<evidence type="ECO:0000313" key="1">
    <source>
        <dbReference type="EMBL" id="QDZ10508.1"/>
    </source>
</evidence>
<keyword evidence="2" id="KW-1185">Reference proteome</keyword>
<proteinExistence type="predicted"/>
<dbReference type="EMBL" id="CP042304">
    <property type="protein sequence ID" value="QDZ10508.1"/>
    <property type="molecule type" value="Genomic_DNA"/>
</dbReference>
<dbReference type="InterPro" id="IPR028994">
    <property type="entry name" value="Integrin_alpha_N"/>
</dbReference>
<dbReference type="OrthoDB" id="8479245at2"/>
<dbReference type="SUPFAM" id="SSF69318">
    <property type="entry name" value="Integrin alpha N-terminal domain"/>
    <property type="match status" value="1"/>
</dbReference>